<dbReference type="Pfam" id="PF00929">
    <property type="entry name" value="RNase_T"/>
    <property type="match status" value="1"/>
</dbReference>
<evidence type="ECO:0000313" key="11">
    <source>
        <dbReference type="EMBL" id="CAK7911160.1"/>
    </source>
</evidence>
<dbReference type="InterPro" id="IPR047021">
    <property type="entry name" value="REXO1/3/4-like"/>
</dbReference>
<keyword evidence="4" id="KW-0698">rRNA processing</keyword>
<protein>
    <recommendedName>
        <fullName evidence="3">RNA exonuclease 4</fullName>
    </recommendedName>
</protein>
<evidence type="ECO:0000313" key="12">
    <source>
        <dbReference type="Proteomes" id="UP001497600"/>
    </source>
</evidence>
<sequence>MNNVASEIESALWNPHDPLTRADIRPRKLEVVPDDTRKSYGSYIGIDCEYVGVRGFNGIENELARISIINYYGYVLYDVFVRPKKKVVDWRTWISGVTPANMIDAVSFEEARGRAEFMLQGKILVGHALQNDLKVLRIRYPQQYIRDTSNYAYFRQISGGRPPALKALSQRFLGVSIQNGPHCSIEDARTAMLLYRIYKRGFENSIVTQRQRNRY</sequence>
<evidence type="ECO:0000256" key="5">
    <source>
        <dbReference type="ARBA" id="ARBA00022722"/>
    </source>
</evidence>
<dbReference type="PANTHER" id="PTHR12801">
    <property type="entry name" value="RNA EXONUCLEASE REXO1 / RECO3 FAMILY MEMBER-RELATED"/>
    <property type="match status" value="1"/>
</dbReference>
<dbReference type="EMBL" id="OZ004258">
    <property type="protein sequence ID" value="CAK7911160.1"/>
    <property type="molecule type" value="Genomic_DNA"/>
</dbReference>
<feature type="domain" description="Exonuclease" evidence="10">
    <location>
        <begin position="42"/>
        <end position="204"/>
    </location>
</feature>
<reference evidence="11 12" key="1">
    <citation type="submission" date="2024-01" db="EMBL/GenBank/DDBJ databases">
        <authorList>
            <consortium name="Genoscope - CEA"/>
            <person name="William W."/>
        </authorList>
    </citation>
    <scope>NUCLEOTIDE SEQUENCE [LARGE SCALE GENOMIC DNA]</scope>
    <source>
        <strain evidence="11 12">29B2s-10</strain>
    </source>
</reference>
<gene>
    <name evidence="11" type="primary">REX4</name>
    <name evidence="11" type="ORF">CAAN4_F01156</name>
</gene>
<comment type="subcellular location">
    <subcellularLocation>
        <location evidence="1">Nucleus</location>
    </subcellularLocation>
</comment>
<evidence type="ECO:0000256" key="7">
    <source>
        <dbReference type="ARBA" id="ARBA00022839"/>
    </source>
</evidence>
<comment type="function">
    <text evidence="9">Exoribonuclease involved in ribosome biosynthesis. Involved in the processing of ITS1, the internal transcribed spacer localized between the 18S and 5.8S rRNAs.</text>
</comment>
<evidence type="ECO:0000259" key="10">
    <source>
        <dbReference type="SMART" id="SM00479"/>
    </source>
</evidence>
<dbReference type="InterPro" id="IPR036397">
    <property type="entry name" value="RNaseH_sf"/>
</dbReference>
<proteinExistence type="inferred from homology"/>
<dbReference type="SUPFAM" id="SSF53098">
    <property type="entry name" value="Ribonuclease H-like"/>
    <property type="match status" value="1"/>
</dbReference>
<keyword evidence="5" id="KW-0540">Nuclease</keyword>
<accession>A0ABP0EE89</accession>
<comment type="similarity">
    <text evidence="2">Belongs to the REXO4 family.</text>
</comment>
<dbReference type="GO" id="GO:0004527">
    <property type="term" value="F:exonuclease activity"/>
    <property type="evidence" value="ECO:0007669"/>
    <property type="project" value="UniProtKB-KW"/>
</dbReference>
<evidence type="ECO:0000256" key="4">
    <source>
        <dbReference type="ARBA" id="ARBA00022552"/>
    </source>
</evidence>
<evidence type="ECO:0000256" key="2">
    <source>
        <dbReference type="ARBA" id="ARBA00010489"/>
    </source>
</evidence>
<keyword evidence="8" id="KW-0539">Nucleus</keyword>
<keyword evidence="7 11" id="KW-0269">Exonuclease</keyword>
<dbReference type="PANTHER" id="PTHR12801:SF45">
    <property type="entry name" value="RNA EXONUCLEASE 4"/>
    <property type="match status" value="1"/>
</dbReference>
<evidence type="ECO:0000256" key="8">
    <source>
        <dbReference type="ARBA" id="ARBA00023242"/>
    </source>
</evidence>
<evidence type="ECO:0000256" key="3">
    <source>
        <dbReference type="ARBA" id="ARBA00016937"/>
    </source>
</evidence>
<evidence type="ECO:0000256" key="1">
    <source>
        <dbReference type="ARBA" id="ARBA00004123"/>
    </source>
</evidence>
<name>A0ABP0EE89_9ASCO</name>
<dbReference type="CDD" id="cd06144">
    <property type="entry name" value="REX4_like"/>
    <property type="match status" value="1"/>
</dbReference>
<dbReference type="Proteomes" id="UP001497600">
    <property type="component" value="Chromosome F"/>
</dbReference>
<keyword evidence="12" id="KW-1185">Reference proteome</keyword>
<dbReference type="Gene3D" id="3.30.420.10">
    <property type="entry name" value="Ribonuclease H-like superfamily/Ribonuclease H"/>
    <property type="match status" value="1"/>
</dbReference>
<evidence type="ECO:0000256" key="9">
    <source>
        <dbReference type="ARBA" id="ARBA00025599"/>
    </source>
</evidence>
<organism evidence="11 12">
    <name type="scientific">[Candida] anglica</name>
    <dbReference type="NCBI Taxonomy" id="148631"/>
    <lineage>
        <taxon>Eukaryota</taxon>
        <taxon>Fungi</taxon>
        <taxon>Dikarya</taxon>
        <taxon>Ascomycota</taxon>
        <taxon>Saccharomycotina</taxon>
        <taxon>Pichiomycetes</taxon>
        <taxon>Debaryomycetaceae</taxon>
        <taxon>Kurtzmaniella</taxon>
    </lineage>
</organism>
<keyword evidence="6" id="KW-0378">Hydrolase</keyword>
<dbReference type="InterPro" id="IPR013520">
    <property type="entry name" value="Ribonucl_H"/>
</dbReference>
<dbReference type="SMART" id="SM00479">
    <property type="entry name" value="EXOIII"/>
    <property type="match status" value="1"/>
</dbReference>
<evidence type="ECO:0000256" key="6">
    <source>
        <dbReference type="ARBA" id="ARBA00022801"/>
    </source>
</evidence>
<dbReference type="InterPro" id="IPR012337">
    <property type="entry name" value="RNaseH-like_sf"/>
</dbReference>
<dbReference type="InterPro" id="IPR037431">
    <property type="entry name" value="REX4_DEDDh_dom"/>
</dbReference>